<sequence length="47" mass="5205">MNTIITAELIGLERVINSDPVAITFFIGYMAMFASAVFFFVERGSVD</sequence>
<accession>I3Z7M6</accession>
<reference evidence="3" key="1">
    <citation type="submission" date="2012-06" db="EMBL/GenBank/DDBJ databases">
        <title>The complete genome of Belliella baltica DSM 15883.</title>
        <authorList>
            <person name="Lucas S."/>
            <person name="Copeland A."/>
            <person name="Lapidus A."/>
            <person name="Goodwin L."/>
            <person name="Pitluck S."/>
            <person name="Peters L."/>
            <person name="Mikhailova N."/>
            <person name="Davenport K."/>
            <person name="Kyrpides N."/>
            <person name="Mavromatis K."/>
            <person name="Pagani I."/>
            <person name="Ivanova N."/>
            <person name="Ovchinnikova G."/>
            <person name="Zeytun A."/>
            <person name="Detter J.C."/>
            <person name="Han C."/>
            <person name="Land M."/>
            <person name="Hauser L."/>
            <person name="Markowitz V."/>
            <person name="Cheng J.-F."/>
            <person name="Hugenholtz P."/>
            <person name="Woyke T."/>
            <person name="Wu D."/>
            <person name="Tindall B."/>
            <person name="Pomrenke H."/>
            <person name="Brambilla E."/>
            <person name="Klenk H.-P."/>
            <person name="Eisen J.A."/>
        </authorList>
    </citation>
    <scope>NUCLEOTIDE SEQUENCE [LARGE SCALE GENOMIC DNA]</scope>
    <source>
        <strain evidence="3">DSM 15883 / CIP 108006 / LMG 21964 / BA134</strain>
    </source>
</reference>
<dbReference type="KEGG" id="bbd:Belba_2701"/>
<evidence type="ECO:0000256" key="1">
    <source>
        <dbReference type="SAM" id="Phobius"/>
    </source>
</evidence>
<organism evidence="2 3">
    <name type="scientific">Belliella baltica (strain DSM 15883 / CIP 108006 / LMG 21964 / BA134)</name>
    <dbReference type="NCBI Taxonomy" id="866536"/>
    <lineage>
        <taxon>Bacteria</taxon>
        <taxon>Pseudomonadati</taxon>
        <taxon>Bacteroidota</taxon>
        <taxon>Cytophagia</taxon>
        <taxon>Cytophagales</taxon>
        <taxon>Cyclobacteriaceae</taxon>
        <taxon>Belliella</taxon>
    </lineage>
</organism>
<dbReference type="PATRIC" id="fig|866536.3.peg.2782"/>
<gene>
    <name evidence="2" type="ordered locus">Belba_2701</name>
</gene>
<feature type="transmembrane region" description="Helical" evidence="1">
    <location>
        <begin position="21"/>
        <end position="41"/>
    </location>
</feature>
<protein>
    <submittedName>
        <fullName evidence="2">Uncharacterized protein</fullName>
    </submittedName>
</protein>
<dbReference type="AlphaFoldDB" id="I3Z7M6"/>
<keyword evidence="3" id="KW-1185">Reference proteome</keyword>
<proteinExistence type="predicted"/>
<name>I3Z7M6_BELBD</name>
<keyword evidence="1" id="KW-0812">Transmembrane</keyword>
<evidence type="ECO:0000313" key="2">
    <source>
        <dbReference type="EMBL" id="AFL85244.1"/>
    </source>
</evidence>
<dbReference type="Proteomes" id="UP000006050">
    <property type="component" value="Chromosome"/>
</dbReference>
<dbReference type="HOGENOM" id="CLU_3165076_0_0_10"/>
<dbReference type="EMBL" id="CP003281">
    <property type="protein sequence ID" value="AFL85244.1"/>
    <property type="molecule type" value="Genomic_DNA"/>
</dbReference>
<evidence type="ECO:0000313" key="3">
    <source>
        <dbReference type="Proteomes" id="UP000006050"/>
    </source>
</evidence>
<keyword evidence="1" id="KW-1133">Transmembrane helix</keyword>
<dbReference type="RefSeq" id="WP_014773196.1">
    <property type="nucleotide sequence ID" value="NC_018010.1"/>
</dbReference>
<keyword evidence="1" id="KW-0472">Membrane</keyword>